<dbReference type="VEuPathDB" id="FungiDB:H310_05738"/>
<evidence type="ECO:0000313" key="2">
    <source>
        <dbReference type="EMBL" id="ETW02169.1"/>
    </source>
</evidence>
<dbReference type="eggNOG" id="KOG2053">
    <property type="taxonomic scope" value="Eukaryota"/>
</dbReference>
<dbReference type="GeneID" id="20082788"/>
<dbReference type="AlphaFoldDB" id="A0A024U7B8"/>
<dbReference type="InterPro" id="IPR019183">
    <property type="entry name" value="NAA25_NatB_aux_su"/>
</dbReference>
<dbReference type="PANTHER" id="PTHR22767">
    <property type="entry name" value="N-TERMINAL ACETYLTRANSFERASE-RELATED"/>
    <property type="match status" value="1"/>
</dbReference>
<dbReference type="RefSeq" id="XP_008868774.1">
    <property type="nucleotide sequence ID" value="XM_008870552.1"/>
</dbReference>
<organism evidence="2">
    <name type="scientific">Aphanomyces invadans</name>
    <dbReference type="NCBI Taxonomy" id="157072"/>
    <lineage>
        <taxon>Eukaryota</taxon>
        <taxon>Sar</taxon>
        <taxon>Stramenopiles</taxon>
        <taxon>Oomycota</taxon>
        <taxon>Saprolegniomycetes</taxon>
        <taxon>Saprolegniales</taxon>
        <taxon>Verrucalvaceae</taxon>
        <taxon>Aphanomyces</taxon>
    </lineage>
</organism>
<dbReference type="GO" id="GO:0031416">
    <property type="term" value="C:NatB complex"/>
    <property type="evidence" value="ECO:0007669"/>
    <property type="project" value="TreeGrafter"/>
</dbReference>
<name>A0A024U7B8_9STRA</name>
<dbReference type="Gene3D" id="1.25.40.1040">
    <property type="match status" value="1"/>
</dbReference>
<protein>
    <submittedName>
        <fullName evidence="2">Uncharacterized protein</fullName>
    </submittedName>
</protein>
<accession>A0A024U7B8</accession>
<gene>
    <name evidence="2" type="ORF">H310_05738</name>
</gene>
<reference evidence="2" key="1">
    <citation type="submission" date="2013-12" db="EMBL/GenBank/DDBJ databases">
        <title>The Genome Sequence of Aphanomyces invadans NJM9701.</title>
        <authorList>
            <consortium name="The Broad Institute Genomics Platform"/>
            <person name="Russ C."/>
            <person name="Tyler B."/>
            <person name="van West P."/>
            <person name="Dieguez-Uribeondo J."/>
            <person name="Young S.K."/>
            <person name="Zeng Q."/>
            <person name="Gargeya S."/>
            <person name="Fitzgerald M."/>
            <person name="Abouelleil A."/>
            <person name="Alvarado L."/>
            <person name="Chapman S.B."/>
            <person name="Gainer-Dewar J."/>
            <person name="Goldberg J."/>
            <person name="Griggs A."/>
            <person name="Gujja S."/>
            <person name="Hansen M."/>
            <person name="Howarth C."/>
            <person name="Imamovic A."/>
            <person name="Ireland A."/>
            <person name="Larimer J."/>
            <person name="McCowan C."/>
            <person name="Murphy C."/>
            <person name="Pearson M."/>
            <person name="Poon T.W."/>
            <person name="Priest M."/>
            <person name="Roberts A."/>
            <person name="Saif S."/>
            <person name="Shea T."/>
            <person name="Sykes S."/>
            <person name="Wortman J."/>
            <person name="Nusbaum C."/>
            <person name="Birren B."/>
        </authorList>
    </citation>
    <scope>NUCLEOTIDE SEQUENCE [LARGE SCALE GENOMIC DNA]</scope>
    <source>
        <strain evidence="2">NJM9701</strain>
    </source>
</reference>
<dbReference type="EMBL" id="KI913961">
    <property type="protein sequence ID" value="ETW02169.1"/>
    <property type="molecule type" value="Genomic_DNA"/>
</dbReference>
<dbReference type="PANTHER" id="PTHR22767:SF3">
    <property type="entry name" value="N-ALPHA-ACETYLTRANSFERASE 25, NATB AUXILIARY SUBUNIT"/>
    <property type="match status" value="1"/>
</dbReference>
<dbReference type="SUPFAM" id="SSF48452">
    <property type="entry name" value="TPR-like"/>
    <property type="match status" value="1"/>
</dbReference>
<sequence>MADVDKLMRLLRPIYDAIDGRQYKNAIKLCNQKKICDLDLVQVLQAHCLERTGKVDDALRIVRRVQLKKPTDENLLHTMQLVFKLCGVPEEMLTTYEHAAAANPTNKEMHCQLFYGYARAMSLAKQQQLAFKIYKSFGSLQCVGWACLSMLLQVTVDKSLPVKMLPLADKMLTKALRDHPNELNGEFGQLLVQLLQAQDKPHDAMAAFDEFIRGASTTDDKNTVAQVKPRSLEGQGVPDDEIDLGPMQSIDRNALEASLARDIQDWTRTAAVYTDLLTNFTAADDWTFWLGLIDATFQMNTPDAHARLKHTIESLQQLHGTKLRGPWLAGVEVAVRHVQTSPSLSQADRDKLDVAVVHDAIVPYMDRFASKTCCVTDLHRYMSAMGDAGKAAWVDAAKTRLATAQALQQAGSDDKAQVTKEFRHALTARKMLRFLGEHLALSIDDLLARVDTMLTEYDANQWLNDQAVGGQREVQVTDDLLLLTVLLLLDAVEVVAHATSVVEKNATVRGLLLHAATCLEFGLAKSAYNFQMKLLLCRVYALLGAGDAFFTRYHELDIKQIQVDSLSYLVLDPLLALGQVDDARRICESIRSLHRTTARDTPEFISRAYRLGVFSKAQDMTGFLLHKMKRSQMLALATSELVHSSLADLTRTTISHLQSQFALQPTLPLLDDLERLVHAATSSGLSPNHHREVQVTWTASVPQTKGRYVFEPNSTVSCDRTTSDPAVVTQWLQLRVTVPHLVATVLSGQATPEAVAGHLGTLKSAVQSIQGVQDSPSTLWQVALTAADALTHTIAAIDDFSKAADALAELATQLQHVKVFEHTLVDSSGGHAVLNAHGLSLAATWTHQVSTYVVLLIALVGKLVKPKKKAKTDGNATKKACVDRLKAAIQAHIELNTRAQHVLKEFKAAVPPVPAHAVVAEFAAAVQAKIAAAHDATAVKLLGAVTDQIGFLRSL</sequence>
<dbReference type="InterPro" id="IPR011990">
    <property type="entry name" value="TPR-like_helical_dom_sf"/>
</dbReference>
<dbReference type="OrthoDB" id="1874341at2759"/>
<dbReference type="Pfam" id="PF09797">
    <property type="entry name" value="NatB_MDM20"/>
    <property type="match status" value="1"/>
</dbReference>
<evidence type="ECO:0000256" key="1">
    <source>
        <dbReference type="ARBA" id="ARBA00006298"/>
    </source>
</evidence>
<proteinExistence type="inferred from homology"/>
<dbReference type="STRING" id="157072.A0A024U7B8"/>
<comment type="similarity">
    <text evidence="1">Belongs to the MDM20/NAA25 family.</text>
</comment>